<reference evidence="4" key="1">
    <citation type="journal article" date="2014" name="Int. J. Syst. Evol. Microbiol.">
        <title>Complete genome of a new Firmicutes species belonging to the dominant human colonic microbiota ('Ruminococcus bicirculans') reveals two chromosomes and a selective capacity to utilize plant glucans.</title>
        <authorList>
            <consortium name="NISC Comparative Sequencing Program"/>
            <person name="Wegmann U."/>
            <person name="Louis P."/>
            <person name="Goesmann A."/>
            <person name="Henrissat B."/>
            <person name="Duncan S.H."/>
            <person name="Flint H.J."/>
        </authorList>
    </citation>
    <scope>NUCLEOTIDE SEQUENCE</scope>
    <source>
        <strain evidence="4">NBRC 107715</strain>
    </source>
</reference>
<dbReference type="Proteomes" id="UP001156856">
    <property type="component" value="Unassembled WGS sequence"/>
</dbReference>
<name>A0A512JB66_9HYPH</name>
<reference evidence="3 5" key="3">
    <citation type="submission" date="2019-07" db="EMBL/GenBank/DDBJ databases">
        <title>Whole genome shotgun sequence of Methylobacterium oxalidis NBRC 107715.</title>
        <authorList>
            <person name="Hosoyama A."/>
            <person name="Uohara A."/>
            <person name="Ohji S."/>
            <person name="Ichikawa N."/>
        </authorList>
    </citation>
    <scope>NUCLEOTIDE SEQUENCE [LARGE SCALE GENOMIC DNA]</scope>
    <source>
        <strain evidence="3 5">NBRC 107715</strain>
    </source>
</reference>
<feature type="transmembrane region" description="Helical" evidence="1">
    <location>
        <begin position="126"/>
        <end position="144"/>
    </location>
</feature>
<dbReference type="RefSeq" id="WP_147028680.1">
    <property type="nucleotide sequence ID" value="NZ_BJZU01000140.1"/>
</dbReference>
<dbReference type="Gene3D" id="3.40.720.10">
    <property type="entry name" value="Alkaline Phosphatase, subunit A"/>
    <property type="match status" value="1"/>
</dbReference>
<reference evidence="4" key="4">
    <citation type="submission" date="2023-01" db="EMBL/GenBank/DDBJ databases">
        <title>Draft genome sequence of Methylobacterium oxalidis strain NBRC 107715.</title>
        <authorList>
            <person name="Sun Q."/>
            <person name="Mori K."/>
        </authorList>
    </citation>
    <scope>NUCLEOTIDE SEQUENCE</scope>
    <source>
        <strain evidence="4">NBRC 107715</strain>
    </source>
</reference>
<dbReference type="Pfam" id="PF00884">
    <property type="entry name" value="Sulfatase"/>
    <property type="match status" value="1"/>
</dbReference>
<dbReference type="AlphaFoldDB" id="A0A512JB66"/>
<evidence type="ECO:0000256" key="1">
    <source>
        <dbReference type="SAM" id="Phobius"/>
    </source>
</evidence>
<sequence length="612" mass="67174">MMELSGALAAFALTLLLAIIISVSRNYYLKRSQTEWLLNLRHSVSILIFSGITTAILNIISIIDTIFIVCALIIAITLCFSLVEACNAAALHFFNESVFSVYRHLPVSLFGRDTLKSTRAYFRQYFPGRYFLWTFLLTLAYASIGTTTSSPASAVAGGAAIAFLGLGLRYFGPAPERPSVVSPVEQLYLLADAPDVKVYPLADTARNALRLPQPYSYAAPKTIILVILESAGAYVCSSRDPQKLLSGELAALSGDPKEWIIPSNVVTNSSCTDVSVPSIVTGCGAHESIEKLHKLPLIFDLAKARSYNTAFFTSSSLKWANFDKFFQGSAIDKRVTGDTIGLPFINDVTVDDYEIAEQAADWIANQTGGILAVIYFNALHVPFQSVSKCNIPSELTVRQNKAAYVIEECHKLLFNALRISGRYDDALIFSVGDHGETLGYDGSDESGRMARTIKLTPHVLHPLFIMKPPANLPNEMRLNLQNNQNCLLASVDIAPSIADVLYAGPDPDLKYAGHSLFQKIPKDRIIYTLSINEWRSWSKGAVAISQAERKTIIDYQTNELCLHIGPGYSDSDRVRGGDRDQLLAVAFSEHIVRSSISVIFKQKLGYGGVVQM</sequence>
<proteinExistence type="predicted"/>
<dbReference type="EMBL" id="BJZU01000140">
    <property type="protein sequence ID" value="GEP07203.1"/>
    <property type="molecule type" value="Genomic_DNA"/>
</dbReference>
<feature type="domain" description="Sulfatase N-terminal" evidence="2">
    <location>
        <begin position="221"/>
        <end position="501"/>
    </location>
</feature>
<dbReference type="SUPFAM" id="SSF53649">
    <property type="entry name" value="Alkaline phosphatase-like"/>
    <property type="match status" value="1"/>
</dbReference>
<feature type="transmembrane region" description="Helical" evidence="1">
    <location>
        <begin position="66"/>
        <end position="94"/>
    </location>
</feature>
<dbReference type="InterPro" id="IPR000917">
    <property type="entry name" value="Sulfatase_N"/>
</dbReference>
<feature type="transmembrane region" description="Helical" evidence="1">
    <location>
        <begin position="6"/>
        <end position="28"/>
    </location>
</feature>
<keyword evidence="1" id="KW-0812">Transmembrane</keyword>
<protein>
    <recommendedName>
        <fullName evidence="2">Sulfatase N-terminal domain-containing protein</fullName>
    </recommendedName>
</protein>
<dbReference type="InterPro" id="IPR017850">
    <property type="entry name" value="Alkaline_phosphatase_core_sf"/>
</dbReference>
<evidence type="ECO:0000313" key="3">
    <source>
        <dbReference type="EMBL" id="GEP07203.1"/>
    </source>
</evidence>
<evidence type="ECO:0000259" key="2">
    <source>
        <dbReference type="Pfam" id="PF00884"/>
    </source>
</evidence>
<dbReference type="EMBL" id="BSPK01000082">
    <property type="protein sequence ID" value="GLS65785.1"/>
    <property type="molecule type" value="Genomic_DNA"/>
</dbReference>
<dbReference type="Proteomes" id="UP000321960">
    <property type="component" value="Unassembled WGS sequence"/>
</dbReference>
<keyword evidence="1" id="KW-0472">Membrane</keyword>
<keyword evidence="6" id="KW-1185">Reference proteome</keyword>
<evidence type="ECO:0000313" key="6">
    <source>
        <dbReference type="Proteomes" id="UP001156856"/>
    </source>
</evidence>
<accession>A0A512JB66</accession>
<comment type="caution">
    <text evidence="3">The sequence shown here is derived from an EMBL/GenBank/DDBJ whole genome shotgun (WGS) entry which is preliminary data.</text>
</comment>
<feature type="transmembrane region" description="Helical" evidence="1">
    <location>
        <begin position="40"/>
        <end position="60"/>
    </location>
</feature>
<keyword evidence="1" id="KW-1133">Transmembrane helix</keyword>
<gene>
    <name evidence="4" type="ORF">GCM10007888_41670</name>
    <name evidence="3" type="ORF">MOX02_52410</name>
</gene>
<evidence type="ECO:0000313" key="4">
    <source>
        <dbReference type="EMBL" id="GLS65785.1"/>
    </source>
</evidence>
<dbReference type="OrthoDB" id="9803751at2"/>
<organism evidence="3 5">
    <name type="scientific">Methylobacterium oxalidis</name>
    <dbReference type="NCBI Taxonomy" id="944322"/>
    <lineage>
        <taxon>Bacteria</taxon>
        <taxon>Pseudomonadati</taxon>
        <taxon>Pseudomonadota</taxon>
        <taxon>Alphaproteobacteria</taxon>
        <taxon>Hyphomicrobiales</taxon>
        <taxon>Methylobacteriaceae</taxon>
        <taxon>Methylobacterium</taxon>
    </lineage>
</organism>
<evidence type="ECO:0000313" key="5">
    <source>
        <dbReference type="Proteomes" id="UP000321960"/>
    </source>
</evidence>
<reference evidence="6" key="2">
    <citation type="journal article" date="2019" name="Int. J. Syst. Evol. Microbiol.">
        <title>The Global Catalogue of Microorganisms (GCM) 10K type strain sequencing project: providing services to taxonomists for standard genome sequencing and annotation.</title>
        <authorList>
            <consortium name="The Broad Institute Genomics Platform"/>
            <consortium name="The Broad Institute Genome Sequencing Center for Infectious Disease"/>
            <person name="Wu L."/>
            <person name="Ma J."/>
        </authorList>
    </citation>
    <scope>NUCLEOTIDE SEQUENCE [LARGE SCALE GENOMIC DNA]</scope>
    <source>
        <strain evidence="6">NBRC 107715</strain>
    </source>
</reference>